<proteinExistence type="predicted"/>
<gene>
    <name evidence="1" type="ORF">STRMA_1389</name>
</gene>
<keyword evidence="2" id="KW-1185">Reference proteome</keyword>
<evidence type="ECO:0000313" key="2">
    <source>
        <dbReference type="Proteomes" id="UP000003573"/>
    </source>
</evidence>
<sequence length="200" mass="23687">MTRRMKKISLGLFVLALSGGLAYFLWSGFYNQPVSEIALNQTYEGYDNFKLLKNHRWVMLINDSNYKSEDELEDERMDNYPNEVNPELTFLEGTYKKNNNKYYFRLLKSATVTFKSVKDVKKRKIFKRQIEKIKSPAYPSEPLLVKQKGTYVYKDVYTEETKNGKRKKVVKDIDVYRSTVNLPNSTEQFLKNYHKVSKKQ</sequence>
<dbReference type="Proteomes" id="UP000003573">
    <property type="component" value="Unassembled WGS sequence"/>
</dbReference>
<dbReference type="RefSeq" id="WP_003082452.1">
    <property type="nucleotide sequence ID" value="NZ_AEUW02000001.1"/>
</dbReference>
<reference evidence="1 2" key="1">
    <citation type="journal article" date="2014" name="Int. J. Syst. Evol. Microbiol.">
        <title>Phylogenomics and the dynamic genome evolution of the genus Streptococcus.</title>
        <authorList>
            <consortium name="The Broad Institute Genome Sequencing Platform"/>
            <person name="Richards V.P."/>
            <person name="Palmer S.R."/>
            <person name="Pavinski Bitar P.D."/>
            <person name="Qin X."/>
            <person name="Weinstock G.M."/>
            <person name="Highlander S.K."/>
            <person name="Town C.D."/>
            <person name="Burne R.A."/>
            <person name="Stanhope M.J."/>
        </authorList>
    </citation>
    <scope>NUCLEOTIDE SEQUENCE [LARGE SCALE GENOMIC DNA]</scope>
    <source>
        <strain evidence="1 2">NCTC 11558</strain>
    </source>
</reference>
<accession>G5JV04</accession>
<organism evidence="1 2">
    <name type="scientific">Streptococcus macacae NCTC 11558</name>
    <dbReference type="NCBI Taxonomy" id="764298"/>
    <lineage>
        <taxon>Bacteria</taxon>
        <taxon>Bacillati</taxon>
        <taxon>Bacillota</taxon>
        <taxon>Bacilli</taxon>
        <taxon>Lactobacillales</taxon>
        <taxon>Streptococcaceae</taxon>
        <taxon>Streptococcus</taxon>
    </lineage>
</organism>
<comment type="caution">
    <text evidence="1">The sequence shown here is derived from an EMBL/GenBank/DDBJ whole genome shotgun (WGS) entry which is preliminary data.</text>
</comment>
<dbReference type="STRING" id="764298.STRMA_1389"/>
<name>G5JV04_9STRE</name>
<dbReference type="AlphaFoldDB" id="G5JV04"/>
<evidence type="ECO:0000313" key="1">
    <source>
        <dbReference type="EMBL" id="EHJ53376.1"/>
    </source>
</evidence>
<dbReference type="EMBL" id="AEUW02000001">
    <property type="protein sequence ID" value="EHJ53376.1"/>
    <property type="molecule type" value="Genomic_DNA"/>
</dbReference>
<protein>
    <submittedName>
        <fullName evidence="1">Uncharacterized protein</fullName>
    </submittedName>
</protein>